<feature type="region of interest" description="Disordered" evidence="1">
    <location>
        <begin position="83"/>
        <end position="121"/>
    </location>
</feature>
<feature type="compositionally biased region" description="Polar residues" evidence="1">
    <location>
        <begin position="106"/>
        <end position="121"/>
    </location>
</feature>
<dbReference type="EMBL" id="BRXZ01000932">
    <property type="protein sequence ID" value="GMH57784.1"/>
    <property type="molecule type" value="Genomic_DNA"/>
</dbReference>
<dbReference type="SUPFAM" id="SSF64268">
    <property type="entry name" value="PX domain"/>
    <property type="match status" value="1"/>
</dbReference>
<dbReference type="PROSITE" id="PS50195">
    <property type="entry name" value="PX"/>
    <property type="match status" value="1"/>
</dbReference>
<feature type="non-terminal residue" evidence="3">
    <location>
        <position position="1"/>
    </location>
</feature>
<dbReference type="Proteomes" id="UP001165082">
    <property type="component" value="Unassembled WGS sequence"/>
</dbReference>
<dbReference type="AlphaFoldDB" id="A0A9W7DVF1"/>
<proteinExistence type="predicted"/>
<organism evidence="3 4">
    <name type="scientific">Triparma retinervis</name>
    <dbReference type="NCBI Taxonomy" id="2557542"/>
    <lineage>
        <taxon>Eukaryota</taxon>
        <taxon>Sar</taxon>
        <taxon>Stramenopiles</taxon>
        <taxon>Ochrophyta</taxon>
        <taxon>Bolidophyceae</taxon>
        <taxon>Parmales</taxon>
        <taxon>Triparmaceae</taxon>
        <taxon>Triparma</taxon>
    </lineage>
</organism>
<feature type="compositionally biased region" description="Polar residues" evidence="1">
    <location>
        <begin position="83"/>
        <end position="99"/>
    </location>
</feature>
<feature type="domain" description="PX" evidence="2">
    <location>
        <begin position="123"/>
        <end position="256"/>
    </location>
</feature>
<dbReference type="InterPro" id="IPR036871">
    <property type="entry name" value="PX_dom_sf"/>
</dbReference>
<evidence type="ECO:0000259" key="2">
    <source>
        <dbReference type="PROSITE" id="PS50195"/>
    </source>
</evidence>
<dbReference type="CDD" id="cd06093">
    <property type="entry name" value="PX_domain"/>
    <property type="match status" value="1"/>
</dbReference>
<dbReference type="PANTHER" id="PTHR22775">
    <property type="entry name" value="SORTING NEXIN"/>
    <property type="match status" value="1"/>
</dbReference>
<gene>
    <name evidence="3" type="ORF">TrRE_jg6986</name>
</gene>
<dbReference type="OrthoDB" id="3176171at2759"/>
<dbReference type="Gene3D" id="3.30.1520.10">
    <property type="entry name" value="Phox-like domain"/>
    <property type="match status" value="1"/>
</dbReference>
<dbReference type="PANTHER" id="PTHR22775:SF3">
    <property type="entry name" value="SORTING NEXIN-13"/>
    <property type="match status" value="1"/>
</dbReference>
<evidence type="ECO:0000313" key="3">
    <source>
        <dbReference type="EMBL" id="GMH57784.1"/>
    </source>
</evidence>
<sequence length="364" mass="40187">LLRAGPDGCAAMIVAWERLPNGKFGPIQRDGGVRLGDILLRLNTVDLHQRKFEDVMTMLRNPGILNKRLTFVSKEKYTSILSNNTHSSLMRGKSPTNPNRRPDNGSRGNRSPTSNINSSQRKTFMSVIRKARINQEVPSSPFAEYEVSCSLKVSSRKVETQRVIRWSVWKRYSEFESLDKAVRGDFGWQLEAKAKTFPAKNSFTWSKLSVDFVEKRRSELDSYWQAMLSVDRIADFSKQHHCSADLMAFLEVTRHVEMGAGVRNSMKTKSGGSSSSKRSSTGGGGGDSSSTQQTSGIGMAAAAEEVRWKWDKERSEEREAAAVHRPAPTSAPAPAPAPPPARPKKGGGGMSMGLLADIAKNRVD</sequence>
<dbReference type="GO" id="GO:0035091">
    <property type="term" value="F:phosphatidylinositol binding"/>
    <property type="evidence" value="ECO:0007669"/>
    <property type="project" value="InterPro"/>
</dbReference>
<protein>
    <recommendedName>
        <fullName evidence="2">PX domain-containing protein</fullName>
    </recommendedName>
</protein>
<accession>A0A9W7DVF1</accession>
<reference evidence="3" key="1">
    <citation type="submission" date="2022-07" db="EMBL/GenBank/DDBJ databases">
        <title>Genome analysis of Parmales, a sister group of diatoms, reveals the evolutionary specialization of diatoms from phago-mixotrophs to photoautotrophs.</title>
        <authorList>
            <person name="Ban H."/>
            <person name="Sato S."/>
            <person name="Yoshikawa S."/>
            <person name="Kazumasa Y."/>
            <person name="Nakamura Y."/>
            <person name="Ichinomiya M."/>
            <person name="Saitoh K."/>
            <person name="Sato N."/>
            <person name="Blanc-Mathieu R."/>
            <person name="Endo H."/>
            <person name="Kuwata A."/>
            <person name="Ogata H."/>
        </authorList>
    </citation>
    <scope>NUCLEOTIDE SEQUENCE</scope>
</reference>
<dbReference type="SUPFAM" id="SSF50156">
    <property type="entry name" value="PDZ domain-like"/>
    <property type="match status" value="1"/>
</dbReference>
<keyword evidence="4" id="KW-1185">Reference proteome</keyword>
<feature type="compositionally biased region" description="Basic and acidic residues" evidence="1">
    <location>
        <begin position="304"/>
        <end position="322"/>
    </location>
</feature>
<name>A0A9W7DVF1_9STRA</name>
<dbReference type="InterPro" id="IPR001683">
    <property type="entry name" value="PX_dom"/>
</dbReference>
<feature type="compositionally biased region" description="Low complexity" evidence="1">
    <location>
        <begin position="265"/>
        <end position="280"/>
    </location>
</feature>
<feature type="compositionally biased region" description="Pro residues" evidence="1">
    <location>
        <begin position="329"/>
        <end position="341"/>
    </location>
</feature>
<evidence type="ECO:0000256" key="1">
    <source>
        <dbReference type="SAM" id="MobiDB-lite"/>
    </source>
</evidence>
<evidence type="ECO:0000313" key="4">
    <source>
        <dbReference type="Proteomes" id="UP001165082"/>
    </source>
</evidence>
<feature type="compositionally biased region" description="Low complexity" evidence="1">
    <location>
        <begin position="288"/>
        <end position="298"/>
    </location>
</feature>
<feature type="region of interest" description="Disordered" evidence="1">
    <location>
        <begin position="261"/>
        <end position="364"/>
    </location>
</feature>
<dbReference type="InterPro" id="IPR036034">
    <property type="entry name" value="PDZ_sf"/>
</dbReference>
<dbReference type="Pfam" id="PF00787">
    <property type="entry name" value="PX"/>
    <property type="match status" value="1"/>
</dbReference>
<comment type="caution">
    <text evidence="3">The sequence shown here is derived from an EMBL/GenBank/DDBJ whole genome shotgun (WGS) entry which is preliminary data.</text>
</comment>